<comment type="caution">
    <text evidence="1">The sequence shown here is derived from an EMBL/GenBank/DDBJ whole genome shotgun (WGS) entry which is preliminary data.</text>
</comment>
<protein>
    <submittedName>
        <fullName evidence="1">Uncharacterized protein</fullName>
    </submittedName>
</protein>
<dbReference type="AlphaFoldDB" id="A0AAV6WGR1"/>
<proteinExistence type="predicted"/>
<evidence type="ECO:0000313" key="2">
    <source>
        <dbReference type="Proteomes" id="UP000826271"/>
    </source>
</evidence>
<accession>A0AAV6WGR1</accession>
<dbReference type="PANTHER" id="PTHR31170">
    <property type="entry name" value="BNAC04G53230D PROTEIN"/>
    <property type="match status" value="1"/>
</dbReference>
<dbReference type="EMBL" id="WHWC01000014">
    <property type="protein sequence ID" value="KAG8369793.1"/>
    <property type="molecule type" value="Genomic_DNA"/>
</dbReference>
<dbReference type="PANTHER" id="PTHR31170:SF25">
    <property type="entry name" value="BNAA09G04570D PROTEIN"/>
    <property type="match status" value="1"/>
</dbReference>
<sequence length="137" mass="15739">MKGVCWKFIGKRVLRGLNTDKIDHLLALLDIHFGHPSIEMIQPDIIGKNKVQEKINSISELLESRIKLKVVVSETIIMDITFHNRALTIPRLTISDYTKALSRNLETYENSLPKGDQTIVSKYMFFITILVRTQDDV</sequence>
<dbReference type="Pfam" id="PF03140">
    <property type="entry name" value="DUF247"/>
    <property type="match status" value="1"/>
</dbReference>
<dbReference type="InterPro" id="IPR004158">
    <property type="entry name" value="DUF247_pln"/>
</dbReference>
<keyword evidence="2" id="KW-1185">Reference proteome</keyword>
<gene>
    <name evidence="1" type="ORF">BUALT_Bualt14G0050600</name>
</gene>
<organism evidence="1 2">
    <name type="scientific">Buddleja alternifolia</name>
    <dbReference type="NCBI Taxonomy" id="168488"/>
    <lineage>
        <taxon>Eukaryota</taxon>
        <taxon>Viridiplantae</taxon>
        <taxon>Streptophyta</taxon>
        <taxon>Embryophyta</taxon>
        <taxon>Tracheophyta</taxon>
        <taxon>Spermatophyta</taxon>
        <taxon>Magnoliopsida</taxon>
        <taxon>eudicotyledons</taxon>
        <taxon>Gunneridae</taxon>
        <taxon>Pentapetalae</taxon>
        <taxon>asterids</taxon>
        <taxon>lamiids</taxon>
        <taxon>Lamiales</taxon>
        <taxon>Scrophulariaceae</taxon>
        <taxon>Buddlejeae</taxon>
        <taxon>Buddleja</taxon>
    </lineage>
</organism>
<evidence type="ECO:0000313" key="1">
    <source>
        <dbReference type="EMBL" id="KAG8369793.1"/>
    </source>
</evidence>
<dbReference type="Proteomes" id="UP000826271">
    <property type="component" value="Unassembled WGS sequence"/>
</dbReference>
<reference evidence="1" key="1">
    <citation type="submission" date="2019-10" db="EMBL/GenBank/DDBJ databases">
        <authorList>
            <person name="Zhang R."/>
            <person name="Pan Y."/>
            <person name="Wang J."/>
            <person name="Ma R."/>
            <person name="Yu S."/>
        </authorList>
    </citation>
    <scope>NUCLEOTIDE SEQUENCE</scope>
    <source>
        <strain evidence="1">LA-IB0</strain>
        <tissue evidence="1">Leaf</tissue>
    </source>
</reference>
<name>A0AAV6WGR1_9LAMI</name>